<feature type="chain" id="PRO_5022943790" evidence="1">
    <location>
        <begin position="25"/>
        <end position="127"/>
    </location>
</feature>
<name>A0A5B0R2Y5_PUCGR</name>
<sequence>MWSFHLFQIMMVLLIQGEAPYAQANPFGCGNVKNENGRVFQTRRCVKILPGKLPARSGLPGKFYQVEMIQLEAHMHNDCATTFHKIASCCDNDSVPHLNNPVSIANWSTFCKNPDNTDISRDQGPPK</sequence>
<dbReference type="EMBL" id="VSWC01000001">
    <property type="protein sequence ID" value="KAA1119991.1"/>
    <property type="molecule type" value="Genomic_DNA"/>
</dbReference>
<protein>
    <submittedName>
        <fullName evidence="2">Uncharacterized protein</fullName>
    </submittedName>
</protein>
<gene>
    <name evidence="2" type="ORF">PGT21_036789</name>
</gene>
<comment type="caution">
    <text evidence="2">The sequence shown here is derived from an EMBL/GenBank/DDBJ whole genome shotgun (WGS) entry which is preliminary data.</text>
</comment>
<dbReference type="Proteomes" id="UP000324748">
    <property type="component" value="Unassembled WGS sequence"/>
</dbReference>
<organism evidence="2 3">
    <name type="scientific">Puccinia graminis f. sp. tritici</name>
    <dbReference type="NCBI Taxonomy" id="56615"/>
    <lineage>
        <taxon>Eukaryota</taxon>
        <taxon>Fungi</taxon>
        <taxon>Dikarya</taxon>
        <taxon>Basidiomycota</taxon>
        <taxon>Pucciniomycotina</taxon>
        <taxon>Pucciniomycetes</taxon>
        <taxon>Pucciniales</taxon>
        <taxon>Pucciniaceae</taxon>
        <taxon>Puccinia</taxon>
    </lineage>
</organism>
<evidence type="ECO:0000313" key="2">
    <source>
        <dbReference type="EMBL" id="KAA1119991.1"/>
    </source>
</evidence>
<dbReference type="OrthoDB" id="2495065at2759"/>
<reference evidence="2 3" key="1">
    <citation type="submission" date="2019-05" db="EMBL/GenBank/DDBJ databases">
        <title>Emergence of the Ug99 lineage of the wheat stem rust pathogen through somatic hybridization.</title>
        <authorList>
            <person name="Li F."/>
            <person name="Upadhyaya N.M."/>
            <person name="Sperschneider J."/>
            <person name="Matny O."/>
            <person name="Nguyen-Phuc H."/>
            <person name="Mago R."/>
            <person name="Raley C."/>
            <person name="Miller M.E."/>
            <person name="Silverstein K.A.T."/>
            <person name="Henningsen E."/>
            <person name="Hirsch C.D."/>
            <person name="Visser B."/>
            <person name="Pretorius Z.A."/>
            <person name="Steffenson B.J."/>
            <person name="Schwessinger B."/>
            <person name="Dodds P.N."/>
            <person name="Figueroa M."/>
        </authorList>
    </citation>
    <scope>NUCLEOTIDE SEQUENCE [LARGE SCALE GENOMIC DNA]</scope>
    <source>
        <strain evidence="2">21-0</strain>
    </source>
</reference>
<evidence type="ECO:0000313" key="3">
    <source>
        <dbReference type="Proteomes" id="UP000324748"/>
    </source>
</evidence>
<feature type="signal peptide" evidence="1">
    <location>
        <begin position="1"/>
        <end position="24"/>
    </location>
</feature>
<keyword evidence="3" id="KW-1185">Reference proteome</keyword>
<dbReference type="AlphaFoldDB" id="A0A5B0R2Y5"/>
<evidence type="ECO:0000256" key="1">
    <source>
        <dbReference type="SAM" id="SignalP"/>
    </source>
</evidence>
<keyword evidence="1" id="KW-0732">Signal</keyword>
<accession>A0A5B0R2Y5</accession>
<proteinExistence type="predicted"/>